<dbReference type="PANTHER" id="PTHR21115:SF0">
    <property type="entry name" value="GH06117P-RELATED"/>
    <property type="match status" value="1"/>
</dbReference>
<gene>
    <name evidence="2" type="ORF">KR093_003215</name>
</gene>
<dbReference type="AlphaFoldDB" id="A0AAD4JW17"/>
<evidence type="ECO:0000313" key="3">
    <source>
        <dbReference type="Proteomes" id="UP001200034"/>
    </source>
</evidence>
<reference evidence="2" key="1">
    <citation type="journal article" date="2021" name="Mol. Ecol. Resour.">
        <title>Phylogenomic analyses of the genus Drosophila reveals genomic signals of climate adaptation.</title>
        <authorList>
            <person name="Li F."/>
            <person name="Rane R.V."/>
            <person name="Luria V."/>
            <person name="Xiong Z."/>
            <person name="Chen J."/>
            <person name="Li Z."/>
            <person name="Catullo R.A."/>
            <person name="Griffin P.C."/>
            <person name="Schiffer M."/>
            <person name="Pearce S."/>
            <person name="Lee S.F."/>
            <person name="McElroy K."/>
            <person name="Stocker A."/>
            <person name="Shirriffs J."/>
            <person name="Cockerell F."/>
            <person name="Coppin C."/>
            <person name="Sgro C.M."/>
            <person name="Karger A."/>
            <person name="Cain J.W."/>
            <person name="Weber J.A."/>
            <person name="Santpere G."/>
            <person name="Kirschner M.W."/>
            <person name="Hoffmann A.A."/>
            <person name="Oakeshott J.G."/>
            <person name="Zhang G."/>
        </authorList>
    </citation>
    <scope>NUCLEOTIDE SEQUENCE</scope>
    <source>
        <strain evidence="2">BGI-SZ-2011g</strain>
    </source>
</reference>
<protein>
    <recommendedName>
        <fullName evidence="1">DUF4781 domain-containing protein</fullName>
    </recommendedName>
</protein>
<dbReference type="PANTHER" id="PTHR21115">
    <property type="entry name" value="GH06117P-RELATED"/>
    <property type="match status" value="1"/>
</dbReference>
<dbReference type="Proteomes" id="UP001200034">
    <property type="component" value="Unassembled WGS sequence"/>
</dbReference>
<proteinExistence type="predicted"/>
<evidence type="ECO:0000313" key="2">
    <source>
        <dbReference type="EMBL" id="KAH8365678.1"/>
    </source>
</evidence>
<feature type="domain" description="DUF4781" evidence="1">
    <location>
        <begin position="36"/>
        <end position="340"/>
    </location>
</feature>
<keyword evidence="3" id="KW-1185">Reference proteome</keyword>
<sequence>GKYTNRQSLTSIFYVLVATEETDLNNAPDSKKWSCHPVFRARRCISDSNGRSNNSADCCMIYVDENGRVYQNWDSYVSNNQLPQGVMVTPRRGLYNFRLRGDVILETYLTPASTISKKVLGALDITSAVGGLGAAAIPIAGMAFTIAAPVMLAAGAVGLAAAGYSTARSGAQLIDRNRHEQSINVTDRTARNHWLGVLAGAVGIGAAGATSALTAATNTGREVGAIAQLTVNSMNISSIMISATGLTNGILDLFLKYQDGDDISTMDALQLSASLFLFTHSVYNFKLASTIINDTARSRIGSYRDTLSNRQRRMFDKMFKETTRTKGASQANMDIIRNVNDMPSRQQFNDLYKINKDLNKRGIRPSFAANGNGVELNGQVVTNTAELRASVQHNKGPDILSKVTNPIPETYQGSGTASGNNAAFQRGAGQIFTGSASVTEPTSLDTTDNEGIRNLRLSSLVVQGVAIALSQFGDSIFNRIINAESFETVMLSLADNLAEDVMRFVLNLTETFMHVFWDELNTVLKFYITSESVLYRIGIQILDNYRYLSVKEMQNYTGEIMTAVTDYFMSLNPNNFSGLLTKCDVCKNFYNICEL</sequence>
<organism evidence="2 3">
    <name type="scientific">Drosophila rubida</name>
    <dbReference type="NCBI Taxonomy" id="30044"/>
    <lineage>
        <taxon>Eukaryota</taxon>
        <taxon>Metazoa</taxon>
        <taxon>Ecdysozoa</taxon>
        <taxon>Arthropoda</taxon>
        <taxon>Hexapoda</taxon>
        <taxon>Insecta</taxon>
        <taxon>Pterygota</taxon>
        <taxon>Neoptera</taxon>
        <taxon>Endopterygota</taxon>
        <taxon>Diptera</taxon>
        <taxon>Brachycera</taxon>
        <taxon>Muscomorpha</taxon>
        <taxon>Ephydroidea</taxon>
        <taxon>Drosophilidae</taxon>
        <taxon>Drosophila</taxon>
    </lineage>
</organism>
<dbReference type="Pfam" id="PF16013">
    <property type="entry name" value="DUF4781"/>
    <property type="match status" value="1"/>
</dbReference>
<comment type="caution">
    <text evidence="2">The sequence shown here is derived from an EMBL/GenBank/DDBJ whole genome shotgun (WGS) entry which is preliminary data.</text>
</comment>
<name>A0AAD4JW17_9MUSC</name>
<evidence type="ECO:0000259" key="1">
    <source>
        <dbReference type="Pfam" id="PF16013"/>
    </source>
</evidence>
<dbReference type="InterPro" id="IPR031962">
    <property type="entry name" value="DUF4781"/>
</dbReference>
<accession>A0AAD4JW17</accession>
<dbReference type="EMBL" id="JAJJHW010002774">
    <property type="protein sequence ID" value="KAH8365678.1"/>
    <property type="molecule type" value="Genomic_DNA"/>
</dbReference>
<feature type="non-terminal residue" evidence="2">
    <location>
        <position position="595"/>
    </location>
</feature>